<sequence>MPMHNRMGPRSNMTVQEMAPFYEVLFRVDDFLLRMEVRRMAFGIDFERICRLKRMLRTIITTGCAPYSDGGQVMVRFYLDEFHHYFNELCDRYCHRFPLLIEI</sequence>
<dbReference type="HOGENOM" id="CLU_183963_0_0_1"/>
<evidence type="ECO:0000313" key="1">
    <source>
        <dbReference type="EMBL" id="EGT47484.1"/>
    </source>
</evidence>
<protein>
    <submittedName>
        <fullName evidence="1">Uncharacterized protein</fullName>
    </submittedName>
</protein>
<proteinExistence type="predicted"/>
<accession>G0MY81</accession>
<keyword evidence="2" id="KW-1185">Reference proteome</keyword>
<gene>
    <name evidence="1" type="ORF">CAEBREN_21609</name>
</gene>
<name>G0MY81_CAEBE</name>
<evidence type="ECO:0000313" key="2">
    <source>
        <dbReference type="Proteomes" id="UP000008068"/>
    </source>
</evidence>
<reference evidence="2" key="1">
    <citation type="submission" date="2011-07" db="EMBL/GenBank/DDBJ databases">
        <authorList>
            <consortium name="Caenorhabditis brenneri Sequencing and Analysis Consortium"/>
            <person name="Wilson R.K."/>
        </authorList>
    </citation>
    <scope>NUCLEOTIDE SEQUENCE [LARGE SCALE GENOMIC DNA]</scope>
    <source>
        <strain evidence="2">PB2801</strain>
    </source>
</reference>
<dbReference type="Proteomes" id="UP000008068">
    <property type="component" value="Unassembled WGS sequence"/>
</dbReference>
<organism evidence="2">
    <name type="scientific">Caenorhabditis brenneri</name>
    <name type="common">Nematode worm</name>
    <dbReference type="NCBI Taxonomy" id="135651"/>
    <lineage>
        <taxon>Eukaryota</taxon>
        <taxon>Metazoa</taxon>
        <taxon>Ecdysozoa</taxon>
        <taxon>Nematoda</taxon>
        <taxon>Chromadorea</taxon>
        <taxon>Rhabditida</taxon>
        <taxon>Rhabditina</taxon>
        <taxon>Rhabditomorpha</taxon>
        <taxon>Rhabditoidea</taxon>
        <taxon>Rhabditidae</taxon>
        <taxon>Peloderinae</taxon>
        <taxon>Caenorhabditis</taxon>
    </lineage>
</organism>
<dbReference type="InParanoid" id="G0MY81"/>
<dbReference type="EMBL" id="GL379820">
    <property type="protein sequence ID" value="EGT47484.1"/>
    <property type="molecule type" value="Genomic_DNA"/>
</dbReference>
<dbReference type="AlphaFoldDB" id="G0MY81"/>